<dbReference type="AlphaFoldDB" id="A0A6A4WHA5"/>
<protein>
    <recommendedName>
        <fullName evidence="3">tRNA selenocysteine-associated protein 1</fullName>
    </recommendedName>
</protein>
<dbReference type="InterPro" id="IPR040434">
    <property type="entry name" value="TSAP1"/>
</dbReference>
<keyword evidence="2 4" id="KW-0694">RNA-binding</keyword>
<accession>A0A6A4WHA5</accession>
<dbReference type="InterPro" id="IPR000504">
    <property type="entry name" value="RRM_dom"/>
</dbReference>
<dbReference type="PANTHER" id="PTHR37457:SF3">
    <property type="entry name" value="TRNA SELENOCYSTEINE-ASSOCIATED PROTEIN 1"/>
    <property type="match status" value="1"/>
</dbReference>
<dbReference type="PANTHER" id="PTHR37457">
    <property type="entry name" value="TRNA SELENOCYSTEINE 1-ASSOCIATED PROTEIN 1-RELATED"/>
    <property type="match status" value="1"/>
</dbReference>
<dbReference type="Pfam" id="PF00076">
    <property type="entry name" value="RRM_1"/>
    <property type="match status" value="2"/>
</dbReference>
<evidence type="ECO:0000256" key="1">
    <source>
        <dbReference type="ARBA" id="ARBA00008920"/>
    </source>
</evidence>
<evidence type="ECO:0000256" key="3">
    <source>
        <dbReference type="ARBA" id="ARBA00033477"/>
    </source>
</evidence>
<feature type="domain" description="RRM" evidence="6">
    <location>
        <begin position="102"/>
        <end position="182"/>
    </location>
</feature>
<dbReference type="SUPFAM" id="SSF54928">
    <property type="entry name" value="RNA-binding domain, RBD"/>
    <property type="match status" value="2"/>
</dbReference>
<organism evidence="7 8">
    <name type="scientific">Amphibalanus amphitrite</name>
    <name type="common">Striped barnacle</name>
    <name type="synonym">Balanus amphitrite</name>
    <dbReference type="NCBI Taxonomy" id="1232801"/>
    <lineage>
        <taxon>Eukaryota</taxon>
        <taxon>Metazoa</taxon>
        <taxon>Ecdysozoa</taxon>
        <taxon>Arthropoda</taxon>
        <taxon>Crustacea</taxon>
        <taxon>Multicrustacea</taxon>
        <taxon>Cirripedia</taxon>
        <taxon>Thoracica</taxon>
        <taxon>Thoracicalcarea</taxon>
        <taxon>Balanomorpha</taxon>
        <taxon>Balanoidea</taxon>
        <taxon>Balanidae</taxon>
        <taxon>Amphibalaninae</taxon>
        <taxon>Amphibalanus</taxon>
    </lineage>
</organism>
<gene>
    <name evidence="7" type="primary">TRNAU1AP</name>
    <name evidence="7" type="ORF">FJT64_023598</name>
</gene>
<dbReference type="SMART" id="SM00360">
    <property type="entry name" value="RRM"/>
    <property type="match status" value="2"/>
</dbReference>
<dbReference type="InterPro" id="IPR035979">
    <property type="entry name" value="RBD_domain_sf"/>
</dbReference>
<dbReference type="EMBL" id="VIIS01000828">
    <property type="protein sequence ID" value="KAF0304599.1"/>
    <property type="molecule type" value="Genomic_DNA"/>
</dbReference>
<dbReference type="Proteomes" id="UP000440578">
    <property type="component" value="Unassembled WGS sequence"/>
</dbReference>
<dbReference type="Gene3D" id="3.30.70.330">
    <property type="match status" value="2"/>
</dbReference>
<reference evidence="7 8" key="1">
    <citation type="submission" date="2019-07" db="EMBL/GenBank/DDBJ databases">
        <title>Draft genome assembly of a fouling barnacle, Amphibalanus amphitrite (Darwin, 1854): The first reference genome for Thecostraca.</title>
        <authorList>
            <person name="Kim W."/>
        </authorList>
    </citation>
    <scope>NUCLEOTIDE SEQUENCE [LARGE SCALE GENOMIC DNA]</scope>
    <source>
        <strain evidence="7">SNU_AA5</strain>
        <tissue evidence="7">Soma without cirri and trophi</tissue>
    </source>
</reference>
<evidence type="ECO:0000256" key="2">
    <source>
        <dbReference type="ARBA" id="ARBA00022884"/>
    </source>
</evidence>
<evidence type="ECO:0000313" key="7">
    <source>
        <dbReference type="EMBL" id="KAF0304599.1"/>
    </source>
</evidence>
<dbReference type="Pfam" id="PF17654">
    <property type="entry name" value="Trnau1ap"/>
    <property type="match status" value="1"/>
</dbReference>
<dbReference type="PROSITE" id="PS50102">
    <property type="entry name" value="RRM"/>
    <property type="match status" value="2"/>
</dbReference>
<evidence type="ECO:0000256" key="5">
    <source>
        <dbReference type="SAM" id="MobiDB-lite"/>
    </source>
</evidence>
<name>A0A6A4WHA5_AMPAM</name>
<evidence type="ECO:0000313" key="8">
    <source>
        <dbReference type="Proteomes" id="UP000440578"/>
    </source>
</evidence>
<dbReference type="GO" id="GO:0003723">
    <property type="term" value="F:RNA binding"/>
    <property type="evidence" value="ECO:0007669"/>
    <property type="project" value="UniProtKB-UniRule"/>
</dbReference>
<keyword evidence="8" id="KW-1185">Reference proteome</keyword>
<feature type="region of interest" description="Disordered" evidence="5">
    <location>
        <begin position="182"/>
        <end position="209"/>
    </location>
</feature>
<dbReference type="InterPro" id="IPR012677">
    <property type="entry name" value="Nucleotide-bd_a/b_plait_sf"/>
</dbReference>
<evidence type="ECO:0000259" key="6">
    <source>
        <dbReference type="PROSITE" id="PS50102"/>
    </source>
</evidence>
<sequence>MAAYIGQNEGSLWMGDIADYMDANFITAAFAAMDETVSSVRHIKNKYNGSNAGYCFVHFKDKQTATRIMHKLNGKMIPNSQPPTRFMLNNSNAGRTGHEREYSIWVGDLDKSVDDSQLYLAFASRYSSVSAARVVMDRVTGVSRGYAFVRFSNEDDHKDSLVHMNGFNGLANRPIRVSLAVPRKPNAGQDGSAPMQGPPPAGGPNAGDGSDYNAYYNQYWYNYQAWQQNYAPYDASAGYQPQAYPGYDPAAQAAAAAPAVVAPTVAPVAVPAAAPADTSATAAQPEVGDAQEDDDQVVEHDVPADLEGQNREYVRRSEEFWDALDTSRWLQPDALNPALELFIKT</sequence>
<feature type="domain" description="RRM" evidence="6">
    <location>
        <begin position="10"/>
        <end position="82"/>
    </location>
</feature>
<dbReference type="FunFam" id="3.30.70.330:FF:000159">
    <property type="entry name" value="tRNA selenocysteine 1-associated protein 1"/>
    <property type="match status" value="1"/>
</dbReference>
<dbReference type="InterPro" id="IPR041085">
    <property type="entry name" value="TSAP1_C"/>
</dbReference>
<evidence type="ECO:0000256" key="4">
    <source>
        <dbReference type="PROSITE-ProRule" id="PRU00176"/>
    </source>
</evidence>
<comment type="similarity">
    <text evidence="1">Belongs to the RRM TRSPAP family.</text>
</comment>
<proteinExistence type="inferred from homology"/>
<comment type="caution">
    <text evidence="7">The sequence shown here is derived from an EMBL/GenBank/DDBJ whole genome shotgun (WGS) entry which is preliminary data.</text>
</comment>
<dbReference type="OrthoDB" id="6285980at2759"/>